<protein>
    <submittedName>
        <fullName evidence="2">Uncharacterized protein</fullName>
    </submittedName>
</protein>
<keyword evidence="3" id="KW-1185">Reference proteome</keyword>
<evidence type="ECO:0000313" key="3">
    <source>
        <dbReference type="Proteomes" id="UP001227192"/>
    </source>
</evidence>
<accession>A0AAI9TBF1</accession>
<feature type="region of interest" description="Disordered" evidence="1">
    <location>
        <begin position="1"/>
        <end position="81"/>
    </location>
</feature>
<dbReference type="Proteomes" id="UP001227192">
    <property type="component" value="Unassembled WGS sequence"/>
</dbReference>
<feature type="compositionally biased region" description="Basic residues" evidence="1">
    <location>
        <begin position="15"/>
        <end position="32"/>
    </location>
</feature>
<evidence type="ECO:0000313" key="2">
    <source>
        <dbReference type="EMBL" id="KAJ9483963.1"/>
    </source>
</evidence>
<reference evidence="2" key="2">
    <citation type="journal article" date="2016" name="Fungal Biol.">
        <title>Ochratoxin A production by Penicillium thymicola.</title>
        <authorList>
            <person name="Nguyen H.D.T."/>
            <person name="McMullin D.R."/>
            <person name="Ponomareva E."/>
            <person name="Riley R."/>
            <person name="Pomraning K.R."/>
            <person name="Baker S.E."/>
            <person name="Seifert K.A."/>
        </authorList>
    </citation>
    <scope>NUCLEOTIDE SEQUENCE</scope>
    <source>
        <strain evidence="2">DAOM 180753</strain>
    </source>
</reference>
<feature type="compositionally biased region" description="Basic and acidic residues" evidence="1">
    <location>
        <begin position="33"/>
        <end position="43"/>
    </location>
</feature>
<sequence length="81" mass="9644">MEYAVDRPERDQAKAARRQLFPKRRERKKKNPKDKDTEDDGKLSPRSAEYATMIEKMKARQRGEAAHQRFLRRKASDPERS</sequence>
<organism evidence="2 3">
    <name type="scientific">Penicillium thymicola</name>
    <dbReference type="NCBI Taxonomy" id="293382"/>
    <lineage>
        <taxon>Eukaryota</taxon>
        <taxon>Fungi</taxon>
        <taxon>Dikarya</taxon>
        <taxon>Ascomycota</taxon>
        <taxon>Pezizomycotina</taxon>
        <taxon>Eurotiomycetes</taxon>
        <taxon>Eurotiomycetidae</taxon>
        <taxon>Eurotiales</taxon>
        <taxon>Aspergillaceae</taxon>
        <taxon>Penicillium</taxon>
    </lineage>
</organism>
<evidence type="ECO:0000256" key="1">
    <source>
        <dbReference type="SAM" id="MobiDB-lite"/>
    </source>
</evidence>
<reference evidence="2" key="1">
    <citation type="submission" date="2015-06" db="EMBL/GenBank/DDBJ databases">
        <authorList>
            <person name="Nguyen H."/>
        </authorList>
    </citation>
    <scope>NUCLEOTIDE SEQUENCE</scope>
    <source>
        <strain evidence="2">DAOM 180753</strain>
    </source>
</reference>
<feature type="compositionally biased region" description="Basic and acidic residues" evidence="1">
    <location>
        <begin position="1"/>
        <end position="14"/>
    </location>
</feature>
<proteinExistence type="predicted"/>
<comment type="caution">
    <text evidence="2">The sequence shown here is derived from an EMBL/GenBank/DDBJ whole genome shotgun (WGS) entry which is preliminary data.</text>
</comment>
<gene>
    <name evidence="2" type="ORF">VN97_g9419</name>
</gene>
<dbReference type="AlphaFoldDB" id="A0AAI9TBF1"/>
<name>A0AAI9TBF1_PENTH</name>
<feature type="compositionally biased region" description="Basic and acidic residues" evidence="1">
    <location>
        <begin position="55"/>
        <end position="67"/>
    </location>
</feature>
<dbReference type="EMBL" id="LACB01000381">
    <property type="protein sequence ID" value="KAJ9483963.1"/>
    <property type="molecule type" value="Genomic_DNA"/>
</dbReference>